<accession>A0A2P2C8R7</accession>
<proteinExistence type="predicted"/>
<protein>
    <recommendedName>
        <fullName evidence="2">Ferrous iron transporter FeoA domain-containing protein</fullName>
    </recommendedName>
</protein>
<evidence type="ECO:0000313" key="1">
    <source>
        <dbReference type="EMBL" id="CUR58399.1"/>
    </source>
</evidence>
<sequence>MLHQGRRWSSTRVVDAHPDFLRVLASEGMAIGTRARVESRERAAGVIKLAIVEQGRPPSLVSLSFRKGHSIRVSIARGPGAGGQD</sequence>
<organism evidence="1">
    <name type="scientific">metagenome</name>
    <dbReference type="NCBI Taxonomy" id="256318"/>
    <lineage>
        <taxon>unclassified sequences</taxon>
        <taxon>metagenomes</taxon>
    </lineage>
</organism>
<evidence type="ECO:0008006" key="2">
    <source>
        <dbReference type="Google" id="ProtNLM"/>
    </source>
</evidence>
<name>A0A2P2C8R7_9ZZZZ</name>
<dbReference type="AlphaFoldDB" id="A0A2P2C8R7"/>
<gene>
    <name evidence="1" type="ORF">NOCA250036</name>
</gene>
<dbReference type="EMBL" id="CZKA01000045">
    <property type="protein sequence ID" value="CUR58399.1"/>
    <property type="molecule type" value="Genomic_DNA"/>
</dbReference>
<reference evidence="1" key="1">
    <citation type="submission" date="2015-08" db="EMBL/GenBank/DDBJ databases">
        <authorList>
            <person name="Babu N.S."/>
            <person name="Beckwith C.J."/>
            <person name="Beseler K.G."/>
            <person name="Brison A."/>
            <person name="Carone J.V."/>
            <person name="Caskin T.P."/>
            <person name="Diamond M."/>
            <person name="Durham M.E."/>
            <person name="Foxe J.M."/>
            <person name="Go M."/>
            <person name="Henderson B.A."/>
            <person name="Jones I.B."/>
            <person name="McGettigan J.A."/>
            <person name="Micheletti S.J."/>
            <person name="Nasrallah M.E."/>
            <person name="Ortiz D."/>
            <person name="Piller C.R."/>
            <person name="Privatt S.R."/>
            <person name="Schneider S.L."/>
            <person name="Sharp S."/>
            <person name="Smith T.C."/>
            <person name="Stanton J.D."/>
            <person name="Ullery H.E."/>
            <person name="Wilson R.J."/>
            <person name="Serrano M.G."/>
            <person name="Buck G."/>
            <person name="Lee V."/>
            <person name="Wang Y."/>
            <person name="Carvalho R."/>
            <person name="Voegtly L."/>
            <person name="Shi R."/>
            <person name="Duckworth R."/>
            <person name="Johnson A."/>
            <person name="Loviza R."/>
            <person name="Walstead R."/>
            <person name="Shah Z."/>
            <person name="Kiflezghi M."/>
            <person name="Wade K."/>
            <person name="Ball S.L."/>
            <person name="Bradley K.W."/>
            <person name="Asai D.J."/>
            <person name="Bowman C.A."/>
            <person name="Russell D.A."/>
            <person name="Pope W.H."/>
            <person name="Jacobs-Sera D."/>
            <person name="Hendrix R.W."/>
            <person name="Hatfull G.F."/>
        </authorList>
    </citation>
    <scope>NUCLEOTIDE SEQUENCE</scope>
</reference>